<sequence>MLDGTHTEIFRNYPEWKYQCEAGEYTASSLPKLLCEIFVHRFTHLIKGEGFRD</sequence>
<organism evidence="1">
    <name type="scientific">marine metagenome</name>
    <dbReference type="NCBI Taxonomy" id="408172"/>
    <lineage>
        <taxon>unclassified sequences</taxon>
        <taxon>metagenomes</taxon>
        <taxon>ecological metagenomes</taxon>
    </lineage>
</organism>
<gene>
    <name evidence="1" type="ORF">METZ01_LOCUS341101</name>
</gene>
<dbReference type="AlphaFoldDB" id="A0A382QTG3"/>
<accession>A0A382QTG3</accession>
<dbReference type="EMBL" id="UINC01116478">
    <property type="protein sequence ID" value="SVC88247.1"/>
    <property type="molecule type" value="Genomic_DNA"/>
</dbReference>
<reference evidence="1" key="1">
    <citation type="submission" date="2018-05" db="EMBL/GenBank/DDBJ databases">
        <authorList>
            <person name="Lanie J.A."/>
            <person name="Ng W.-L."/>
            <person name="Kazmierczak K.M."/>
            <person name="Andrzejewski T.M."/>
            <person name="Davidsen T.M."/>
            <person name="Wayne K.J."/>
            <person name="Tettelin H."/>
            <person name="Glass J.I."/>
            <person name="Rusch D."/>
            <person name="Podicherti R."/>
            <person name="Tsui H.-C.T."/>
            <person name="Winkler M.E."/>
        </authorList>
    </citation>
    <scope>NUCLEOTIDE SEQUENCE</scope>
</reference>
<protein>
    <submittedName>
        <fullName evidence="1">Uncharacterized protein</fullName>
    </submittedName>
</protein>
<evidence type="ECO:0000313" key="1">
    <source>
        <dbReference type="EMBL" id="SVC88247.1"/>
    </source>
</evidence>
<name>A0A382QTG3_9ZZZZ</name>
<proteinExistence type="predicted"/>